<protein>
    <recommendedName>
        <fullName evidence="4 7">dTDP-4-dehydrorhamnose 3,5-epimerase</fullName>
        <ecNumber evidence="3 7">5.1.3.13</ecNumber>
    </recommendedName>
    <alternativeName>
        <fullName evidence="7">Thymidine diphospho-4-keto-rhamnose 3,5-epimerase</fullName>
    </alternativeName>
</protein>
<feature type="active site" description="Proton donor" evidence="5">
    <location>
        <position position="130"/>
    </location>
</feature>
<keyword evidence="7" id="KW-0413">Isomerase</keyword>
<dbReference type="PANTHER" id="PTHR21047:SF2">
    <property type="entry name" value="THYMIDINE DIPHOSPHO-4-KETO-RHAMNOSE 3,5-EPIMERASE"/>
    <property type="match status" value="1"/>
</dbReference>
<dbReference type="Gene3D" id="2.60.120.10">
    <property type="entry name" value="Jelly Rolls"/>
    <property type="match status" value="1"/>
</dbReference>
<dbReference type="NCBIfam" id="TIGR01221">
    <property type="entry name" value="rmlC"/>
    <property type="match status" value="1"/>
</dbReference>
<reference evidence="9" key="1">
    <citation type="submission" date="2011-06" db="EMBL/GenBank/DDBJ databases">
        <authorList>
            <consortium name="US DOE Joint Genome Institute (JGI-PGF)"/>
            <person name="Lucas S."/>
            <person name="Han J."/>
            <person name="Lapidus A."/>
            <person name="Cheng J.-F."/>
            <person name="Goodwin L."/>
            <person name="Pitluck S."/>
            <person name="Peters L."/>
            <person name="Land M.L."/>
            <person name="Hauser L."/>
            <person name="Vogl K."/>
            <person name="Liu Z."/>
            <person name="Overmann J."/>
            <person name="Frigaard N.-U."/>
            <person name="Bryant D.A."/>
            <person name="Woyke T.J."/>
        </authorList>
    </citation>
    <scope>NUCLEOTIDE SEQUENCE [LARGE SCALE GENOMIC DNA]</scope>
    <source>
        <strain evidence="9">970</strain>
    </source>
</reference>
<evidence type="ECO:0000256" key="6">
    <source>
        <dbReference type="PIRSR" id="PIRSR600888-3"/>
    </source>
</evidence>
<gene>
    <name evidence="8" type="ORF">Thi970DRAFT_04041</name>
</gene>
<dbReference type="eggNOG" id="COG1898">
    <property type="taxonomic scope" value="Bacteria"/>
</dbReference>
<dbReference type="InterPro" id="IPR011051">
    <property type="entry name" value="RmlC_Cupin_sf"/>
</dbReference>
<dbReference type="STRING" id="631362.Thi970DRAFT_04041"/>
<evidence type="ECO:0000256" key="5">
    <source>
        <dbReference type="PIRSR" id="PIRSR600888-1"/>
    </source>
</evidence>
<evidence type="ECO:0000313" key="9">
    <source>
        <dbReference type="Proteomes" id="UP000002964"/>
    </source>
</evidence>
<comment type="catalytic activity">
    <reaction evidence="1 7">
        <text>dTDP-4-dehydro-6-deoxy-alpha-D-glucose = dTDP-4-dehydro-beta-L-rhamnose</text>
        <dbReference type="Rhea" id="RHEA:16969"/>
        <dbReference type="ChEBI" id="CHEBI:57649"/>
        <dbReference type="ChEBI" id="CHEBI:62830"/>
        <dbReference type="EC" id="5.1.3.13"/>
    </reaction>
</comment>
<dbReference type="EC" id="5.1.3.13" evidence="3 7"/>
<name>H8Z501_9GAMM</name>
<evidence type="ECO:0000256" key="1">
    <source>
        <dbReference type="ARBA" id="ARBA00001298"/>
    </source>
</evidence>
<proteinExistence type="inferred from homology"/>
<dbReference type="Proteomes" id="UP000002964">
    <property type="component" value="Unassembled WGS sequence"/>
</dbReference>
<dbReference type="CDD" id="cd00438">
    <property type="entry name" value="cupin_RmlC"/>
    <property type="match status" value="1"/>
</dbReference>
<dbReference type="EMBL" id="JH603170">
    <property type="protein sequence ID" value="EIC20408.1"/>
    <property type="molecule type" value="Genomic_DNA"/>
</dbReference>
<dbReference type="Pfam" id="PF00908">
    <property type="entry name" value="dTDP_sugar_isom"/>
    <property type="match status" value="1"/>
</dbReference>
<organism evidence="8 9">
    <name type="scientific">Thiorhodovibrio frisius</name>
    <dbReference type="NCBI Taxonomy" id="631362"/>
    <lineage>
        <taxon>Bacteria</taxon>
        <taxon>Pseudomonadati</taxon>
        <taxon>Pseudomonadota</taxon>
        <taxon>Gammaproteobacteria</taxon>
        <taxon>Chromatiales</taxon>
        <taxon>Chromatiaceae</taxon>
        <taxon>Thiorhodovibrio</taxon>
    </lineage>
</organism>
<dbReference type="InterPro" id="IPR000888">
    <property type="entry name" value="RmlC-like"/>
</dbReference>
<dbReference type="UniPathway" id="UPA00124"/>
<feature type="site" description="Participates in a stacking interaction with the thymidine ring of dTDP-4-oxo-6-deoxyglucose" evidence="6">
    <location>
        <position position="136"/>
    </location>
</feature>
<dbReference type="GO" id="GO:0019305">
    <property type="term" value="P:dTDP-rhamnose biosynthetic process"/>
    <property type="evidence" value="ECO:0007669"/>
    <property type="project" value="UniProtKB-UniRule"/>
</dbReference>
<dbReference type="RefSeq" id="WP_009150811.1">
    <property type="nucleotide sequence ID" value="NZ_CP121471.1"/>
</dbReference>
<reference evidence="8 9" key="2">
    <citation type="submission" date="2011-11" db="EMBL/GenBank/DDBJ databases">
        <authorList>
            <consortium name="US DOE Joint Genome Institute"/>
            <person name="Lucas S."/>
            <person name="Han J."/>
            <person name="Lapidus A."/>
            <person name="Cheng J.-F."/>
            <person name="Goodwin L."/>
            <person name="Pitluck S."/>
            <person name="Peters L."/>
            <person name="Ovchinnikova G."/>
            <person name="Zhang X."/>
            <person name="Detter J.C."/>
            <person name="Han C."/>
            <person name="Tapia R."/>
            <person name="Land M."/>
            <person name="Hauser L."/>
            <person name="Kyrpides N."/>
            <person name="Ivanova N."/>
            <person name="Pagani I."/>
            <person name="Vogl K."/>
            <person name="Liu Z."/>
            <person name="Overmann J."/>
            <person name="Frigaard N.-U."/>
            <person name="Bryant D."/>
            <person name="Woyke T."/>
        </authorList>
    </citation>
    <scope>NUCLEOTIDE SEQUENCE [LARGE SCALE GENOMIC DNA]</scope>
    <source>
        <strain evidence="8 9">970</strain>
    </source>
</reference>
<dbReference type="GO" id="GO:0008830">
    <property type="term" value="F:dTDP-4-dehydrorhamnose 3,5-epimerase activity"/>
    <property type="evidence" value="ECO:0007669"/>
    <property type="project" value="UniProtKB-UniRule"/>
</dbReference>
<dbReference type="GO" id="GO:0000271">
    <property type="term" value="P:polysaccharide biosynthetic process"/>
    <property type="evidence" value="ECO:0007669"/>
    <property type="project" value="TreeGrafter"/>
</dbReference>
<dbReference type="HOGENOM" id="CLU_090940_1_1_6"/>
<dbReference type="SUPFAM" id="SSF51182">
    <property type="entry name" value="RmlC-like cupins"/>
    <property type="match status" value="1"/>
</dbReference>
<comment type="function">
    <text evidence="2 7">Catalyzes the epimerization of the C3' and C5'positions of dTDP-6-deoxy-D-xylo-4-hexulose, forming dTDP-6-deoxy-L-lyxo-4-hexulose.</text>
</comment>
<comment type="similarity">
    <text evidence="7">Belongs to the dTDP-4-dehydrorhamnose 3,5-epimerase family.</text>
</comment>
<evidence type="ECO:0000313" key="8">
    <source>
        <dbReference type="EMBL" id="EIC20408.1"/>
    </source>
</evidence>
<accession>H8Z501</accession>
<dbReference type="OrthoDB" id="9800680at2"/>
<dbReference type="InterPro" id="IPR014710">
    <property type="entry name" value="RmlC-like_jellyroll"/>
</dbReference>
<dbReference type="AlphaFoldDB" id="H8Z501"/>
<evidence type="ECO:0000256" key="3">
    <source>
        <dbReference type="ARBA" id="ARBA00012098"/>
    </source>
</evidence>
<evidence type="ECO:0000256" key="4">
    <source>
        <dbReference type="ARBA" id="ARBA00019595"/>
    </source>
</evidence>
<comment type="pathway">
    <text evidence="7">Carbohydrate biosynthesis; dTDP-L-rhamnose biosynthesis.</text>
</comment>
<keyword evidence="9" id="KW-1185">Reference proteome</keyword>
<dbReference type="GO" id="GO:0005829">
    <property type="term" value="C:cytosol"/>
    <property type="evidence" value="ECO:0007669"/>
    <property type="project" value="TreeGrafter"/>
</dbReference>
<sequence>MNILTTALPDVLIIEPQVFGDERGFFVETWQQERYAEAGIGPEFVQDNLAYSRQGVLRGLHLQNPYAQGKLVQVLQGEVFDVAVDVRRGSPSFGRWHGCLLSGENKRQFWVPAGFAHGYLVTGEDALFNYKCTDAYHPETQFSVRWDDPAIGIDWPLKGDPILSDADRAALPLAEITPERLPVFDPAAHS</sequence>
<comment type="subunit">
    <text evidence="7">Homodimer.</text>
</comment>
<feature type="active site" description="Proton acceptor" evidence="5">
    <location>
        <position position="61"/>
    </location>
</feature>
<evidence type="ECO:0000256" key="7">
    <source>
        <dbReference type="RuleBase" id="RU364069"/>
    </source>
</evidence>
<dbReference type="PANTHER" id="PTHR21047">
    <property type="entry name" value="DTDP-6-DEOXY-D-GLUCOSE-3,5 EPIMERASE"/>
    <property type="match status" value="1"/>
</dbReference>
<evidence type="ECO:0000256" key="2">
    <source>
        <dbReference type="ARBA" id="ARBA00001997"/>
    </source>
</evidence>